<keyword evidence="1" id="KW-0195">Cyclin</keyword>
<comment type="similarity">
    <text evidence="1">Belongs to the cyclin family.</text>
</comment>
<dbReference type="FunFam" id="1.10.472.10:FF:000057">
    <property type="entry name" value="Cyclin N-terminal domain containing 2"/>
    <property type="match status" value="1"/>
</dbReference>
<evidence type="ECO:0000259" key="2">
    <source>
        <dbReference type="SMART" id="SM00385"/>
    </source>
</evidence>
<dbReference type="SMART" id="SM00385">
    <property type="entry name" value="CYCLIN"/>
    <property type="match status" value="2"/>
</dbReference>
<name>A0A7S3MSG0_9CILI</name>
<dbReference type="EMBL" id="HBIF01001687">
    <property type="protein sequence ID" value="CAE0318170.1"/>
    <property type="molecule type" value="Transcribed_RNA"/>
</dbReference>
<dbReference type="InterPro" id="IPR013763">
    <property type="entry name" value="Cyclin-like_dom"/>
</dbReference>
<protein>
    <recommendedName>
        <fullName evidence="2">Cyclin-like domain-containing protein</fullName>
    </recommendedName>
</protein>
<proteinExistence type="inferred from homology"/>
<sequence length="246" mass="28240">MKDNKPTVSKEKHKKRLLRSVRIPLADITYEQTPLKTLKSKESQNTSKEPLLKLRPKMIEWFVDICKFFELSPHCLMLAVNILDEVLTNSQATQDEFHLLGTAAMFLASKYQESTPISIESLLSTVLKNKFSRTEVLNAERLILVKVKFKLYRVSALHFIDTYCQELNFSEETRLKSISASVISTYFSESLNYKPSEIALASLAFSGENLGKVEPSALSFVKYAVDNFHTHFPSFFRVKKYLENPK</sequence>
<organism evidence="3">
    <name type="scientific">Fabrea salina</name>
    <dbReference type="NCBI Taxonomy" id="342563"/>
    <lineage>
        <taxon>Eukaryota</taxon>
        <taxon>Sar</taxon>
        <taxon>Alveolata</taxon>
        <taxon>Ciliophora</taxon>
        <taxon>Postciliodesmatophora</taxon>
        <taxon>Heterotrichea</taxon>
        <taxon>Heterotrichida</taxon>
        <taxon>Fabreidae</taxon>
        <taxon>Fabrea</taxon>
    </lineage>
</organism>
<reference evidence="3" key="1">
    <citation type="submission" date="2021-01" db="EMBL/GenBank/DDBJ databases">
        <authorList>
            <person name="Corre E."/>
            <person name="Pelletier E."/>
            <person name="Niang G."/>
            <person name="Scheremetjew M."/>
            <person name="Finn R."/>
            <person name="Kale V."/>
            <person name="Holt S."/>
            <person name="Cochrane G."/>
            <person name="Meng A."/>
            <person name="Brown T."/>
            <person name="Cohen L."/>
        </authorList>
    </citation>
    <scope>NUCLEOTIDE SEQUENCE</scope>
</reference>
<dbReference type="Pfam" id="PF00134">
    <property type="entry name" value="Cyclin_N"/>
    <property type="match status" value="1"/>
</dbReference>
<feature type="domain" description="Cyclin-like" evidence="2">
    <location>
        <begin position="60"/>
        <end position="145"/>
    </location>
</feature>
<evidence type="ECO:0000256" key="1">
    <source>
        <dbReference type="RuleBase" id="RU000383"/>
    </source>
</evidence>
<gene>
    <name evidence="3" type="ORF">FSAL1345_LOCUS1439</name>
</gene>
<dbReference type="PANTHER" id="PTHR10177">
    <property type="entry name" value="CYCLINS"/>
    <property type="match status" value="1"/>
</dbReference>
<dbReference type="Gene3D" id="1.10.472.10">
    <property type="entry name" value="Cyclin-like"/>
    <property type="match status" value="1"/>
</dbReference>
<dbReference type="InterPro" id="IPR006671">
    <property type="entry name" value="Cyclin_N"/>
</dbReference>
<accession>A0A7S3MSG0</accession>
<dbReference type="SUPFAM" id="SSF47954">
    <property type="entry name" value="Cyclin-like"/>
    <property type="match status" value="1"/>
</dbReference>
<feature type="domain" description="Cyclin-like" evidence="2">
    <location>
        <begin position="158"/>
        <end position="240"/>
    </location>
</feature>
<dbReference type="InterPro" id="IPR039361">
    <property type="entry name" value="Cyclin"/>
</dbReference>
<dbReference type="InterPro" id="IPR036915">
    <property type="entry name" value="Cyclin-like_sf"/>
</dbReference>
<evidence type="ECO:0000313" key="3">
    <source>
        <dbReference type="EMBL" id="CAE0318170.1"/>
    </source>
</evidence>
<dbReference type="AlphaFoldDB" id="A0A7S3MSG0"/>